<dbReference type="RefSeq" id="WP_085028692.1">
    <property type="nucleotide sequence ID" value="NZ_CP020772.1"/>
</dbReference>
<evidence type="ECO:0000313" key="2">
    <source>
        <dbReference type="EMBL" id="ARI76298.1"/>
    </source>
</evidence>
<dbReference type="STRING" id="402384.HM131_05365"/>
<protein>
    <submittedName>
        <fullName evidence="2">Group 1 glycosyl transferase</fullName>
    </submittedName>
</protein>
<keyword evidence="1 2" id="KW-0808">Transferase</keyword>
<reference evidence="2 3" key="1">
    <citation type="submission" date="2017-04" db="EMBL/GenBank/DDBJ databases">
        <title>The whole genome sequencing and assembly of Halobacillus mangrovi strain.</title>
        <authorList>
            <person name="Lee S.-J."/>
            <person name="Park M.-K."/>
            <person name="Kim J.-Y."/>
            <person name="Lee Y.-J."/>
            <person name="Yi H."/>
            <person name="Bahn Y.-S."/>
            <person name="Kim J.F."/>
            <person name="Lee D.-W."/>
        </authorList>
    </citation>
    <scope>NUCLEOTIDE SEQUENCE [LARGE SCALE GENOMIC DNA]</scope>
    <source>
        <strain evidence="2 3">KTB 131</strain>
    </source>
</reference>
<name>A0A1W5ZSM5_9BACI</name>
<dbReference type="GO" id="GO:0016757">
    <property type="term" value="F:glycosyltransferase activity"/>
    <property type="evidence" value="ECO:0007669"/>
    <property type="project" value="TreeGrafter"/>
</dbReference>
<dbReference type="PANTHER" id="PTHR46401:SF2">
    <property type="entry name" value="GLYCOSYLTRANSFERASE WBBK-RELATED"/>
    <property type="match status" value="1"/>
</dbReference>
<proteinExistence type="predicted"/>
<evidence type="ECO:0000256" key="1">
    <source>
        <dbReference type="ARBA" id="ARBA00022679"/>
    </source>
</evidence>
<dbReference type="EMBL" id="CP020772">
    <property type="protein sequence ID" value="ARI76298.1"/>
    <property type="molecule type" value="Genomic_DNA"/>
</dbReference>
<dbReference type="Proteomes" id="UP000192527">
    <property type="component" value="Chromosome"/>
</dbReference>
<dbReference type="Gene3D" id="3.40.50.2000">
    <property type="entry name" value="Glycogen Phosphorylase B"/>
    <property type="match status" value="2"/>
</dbReference>
<dbReference type="KEGG" id="hmn:HM131_05365"/>
<dbReference type="Pfam" id="PF13692">
    <property type="entry name" value="Glyco_trans_1_4"/>
    <property type="match status" value="1"/>
</dbReference>
<dbReference type="SUPFAM" id="SSF53756">
    <property type="entry name" value="UDP-Glycosyltransferase/glycogen phosphorylase"/>
    <property type="match status" value="1"/>
</dbReference>
<organism evidence="2 3">
    <name type="scientific">Halobacillus mangrovi</name>
    <dbReference type="NCBI Taxonomy" id="402384"/>
    <lineage>
        <taxon>Bacteria</taxon>
        <taxon>Bacillati</taxon>
        <taxon>Bacillota</taxon>
        <taxon>Bacilli</taxon>
        <taxon>Bacillales</taxon>
        <taxon>Bacillaceae</taxon>
        <taxon>Halobacillus</taxon>
    </lineage>
</organism>
<sequence>MDVLYMSARPPYPPHKGDQLIAWEQIKQLKANGHHVQLLTFVKTKEEGEFIKKKLSPYCKEVIVFRVHPIQKLFRSLKTIYNFKPIQVNLFFNPKIKKRVMEIHRKLNPDMIHVQTVRLAEYVIDTNSPKCMDMIDALSLNMERRANKEKKWLRPIFQLESRLMKRYEEYILKKFDRTTIVSEKDKTYLNNPQIVVNPNGTFITKQHLAGYPSVEKEKIILFHGNMQYYPNVEAVLDFVKDVWPHIHQAYPDYKFYIVGKDPVKRVKALNGKDNVVVTGFVKDICMPLRQAQMGIYPMKSGTGMQNKIVEAMACGLPTIASPTALQGISGRRGDELICTGNTEEIIAAVKQLIEKPELQERYSIRGQAFVRSHYSWEKNCNRLMKTWQEAERHRRSETSEDLEPVIVQS</sequence>
<dbReference type="AlphaFoldDB" id="A0A1W5ZSM5"/>
<gene>
    <name evidence="2" type="ORF">HM131_05365</name>
</gene>
<dbReference type="CDD" id="cd03801">
    <property type="entry name" value="GT4_PimA-like"/>
    <property type="match status" value="1"/>
</dbReference>
<dbReference type="OrthoDB" id="9807209at2"/>
<accession>A0A1W5ZSM5</accession>
<evidence type="ECO:0000313" key="3">
    <source>
        <dbReference type="Proteomes" id="UP000192527"/>
    </source>
</evidence>
<keyword evidence="3" id="KW-1185">Reference proteome</keyword>
<dbReference type="PANTHER" id="PTHR46401">
    <property type="entry name" value="GLYCOSYLTRANSFERASE WBBK-RELATED"/>
    <property type="match status" value="1"/>
</dbReference>
<dbReference type="GO" id="GO:0009103">
    <property type="term" value="P:lipopolysaccharide biosynthetic process"/>
    <property type="evidence" value="ECO:0007669"/>
    <property type="project" value="TreeGrafter"/>
</dbReference>